<sequence length="98" mass="11368">MDLFASSSSSSEDDYIEEEINRRKPPRITGFIETVVENCNNKEFQQHFRVSRAQFQELLNHLAPSLERQEGSVGRLRISAKKQLLSVLWLLATPESYR</sequence>
<dbReference type="Proteomes" id="UP001154078">
    <property type="component" value="Chromosome 8"/>
</dbReference>
<evidence type="ECO:0000256" key="1">
    <source>
        <dbReference type="SAM" id="MobiDB-lite"/>
    </source>
</evidence>
<reference evidence="2" key="1">
    <citation type="submission" date="2021-12" db="EMBL/GenBank/DDBJ databases">
        <authorList>
            <person name="King R."/>
        </authorList>
    </citation>
    <scope>NUCLEOTIDE SEQUENCE</scope>
</reference>
<feature type="region of interest" description="Disordered" evidence="1">
    <location>
        <begin position="1"/>
        <end position="21"/>
    </location>
</feature>
<evidence type="ECO:0000313" key="3">
    <source>
        <dbReference type="Proteomes" id="UP001154078"/>
    </source>
</evidence>
<protein>
    <submittedName>
        <fullName evidence="2">Uncharacterized protein</fullName>
    </submittedName>
</protein>
<evidence type="ECO:0000313" key="2">
    <source>
        <dbReference type="EMBL" id="CAH0562878.1"/>
    </source>
</evidence>
<organism evidence="2 3">
    <name type="scientific">Brassicogethes aeneus</name>
    <name type="common">Rape pollen beetle</name>
    <name type="synonym">Meligethes aeneus</name>
    <dbReference type="NCBI Taxonomy" id="1431903"/>
    <lineage>
        <taxon>Eukaryota</taxon>
        <taxon>Metazoa</taxon>
        <taxon>Ecdysozoa</taxon>
        <taxon>Arthropoda</taxon>
        <taxon>Hexapoda</taxon>
        <taxon>Insecta</taxon>
        <taxon>Pterygota</taxon>
        <taxon>Neoptera</taxon>
        <taxon>Endopterygota</taxon>
        <taxon>Coleoptera</taxon>
        <taxon>Polyphaga</taxon>
        <taxon>Cucujiformia</taxon>
        <taxon>Nitidulidae</taxon>
        <taxon>Meligethinae</taxon>
        <taxon>Brassicogethes</taxon>
    </lineage>
</organism>
<dbReference type="AlphaFoldDB" id="A0A9P0FM40"/>
<dbReference type="OrthoDB" id="6603336at2759"/>
<name>A0A9P0FM40_BRAAE</name>
<proteinExistence type="predicted"/>
<accession>A0A9P0FM40</accession>
<dbReference type="EMBL" id="OV121139">
    <property type="protein sequence ID" value="CAH0562878.1"/>
    <property type="molecule type" value="Genomic_DNA"/>
</dbReference>
<feature type="compositionally biased region" description="Low complexity" evidence="1">
    <location>
        <begin position="1"/>
        <end position="10"/>
    </location>
</feature>
<gene>
    <name evidence="2" type="ORF">MELIAE_LOCUS11893</name>
</gene>
<keyword evidence="3" id="KW-1185">Reference proteome</keyword>